<evidence type="ECO:0000256" key="4">
    <source>
        <dbReference type="ARBA" id="ARBA00022737"/>
    </source>
</evidence>
<feature type="domain" description="NEL" evidence="7">
    <location>
        <begin position="1690"/>
        <end position="2004"/>
    </location>
</feature>
<dbReference type="InterPro" id="IPR032675">
    <property type="entry name" value="LRR_dom_sf"/>
</dbReference>
<keyword evidence="4" id="KW-0677">Repeat</keyword>
<evidence type="ECO:0000256" key="1">
    <source>
        <dbReference type="ARBA" id="ARBA00000900"/>
    </source>
</evidence>
<organism evidence="9 11">
    <name type="scientific">Pseudomonas edaphica</name>
    <dbReference type="NCBI Taxonomy" id="2006980"/>
    <lineage>
        <taxon>Bacteria</taxon>
        <taxon>Pseudomonadati</taxon>
        <taxon>Pseudomonadota</taxon>
        <taxon>Gammaproteobacteria</taxon>
        <taxon>Pseudomonadales</taxon>
        <taxon>Pseudomonadaceae</taxon>
        <taxon>Pseudomonas</taxon>
    </lineage>
</organism>
<dbReference type="PANTHER" id="PTHR48051">
    <property type="match status" value="1"/>
</dbReference>
<comment type="caution">
    <text evidence="9">The sequence shown here is derived from an EMBL/GenBank/DDBJ whole genome shotgun (WGS) entry which is preliminary data.</text>
</comment>
<comment type="similarity">
    <text evidence="6">Belongs to the LRR-containing bacterial E3 ligase family.</text>
</comment>
<dbReference type="EMBL" id="JACARL010000055">
    <property type="protein sequence ID" value="NWE82563.1"/>
    <property type="molecule type" value="Genomic_DNA"/>
</dbReference>
<dbReference type="GO" id="GO:0005576">
    <property type="term" value="C:extracellular region"/>
    <property type="evidence" value="ECO:0007669"/>
    <property type="project" value="UniProtKB-UniRule"/>
</dbReference>
<accession>A0A7Y8FNS2</accession>
<evidence type="ECO:0000313" key="8">
    <source>
        <dbReference type="EMBL" id="NWE09639.1"/>
    </source>
</evidence>
<sequence length="2004" mass="224537">MLELQVIAPSTLPPGEQGQHYELIKQAIPSCLVSSSPERRQALKQTPANIPSWYDATSQSQKDQLKTLLESRCHSLNELEKSLSKVQALEAFAQPLLEAALKAAGYALDVNQTWLRLYVPVEDAFGKKTGGSRVKTFSLLKAALGNFEAREAEDGFYDSVSGFITEPDTREHFERHTTTLKIHEFAQLCRDLDLGSQYQAHLRAQLIPDDVRSRAEFRDRFIRHQKDAFKAAAYLALLKGDIGTTDYTLLMRVTAGEKHIVIGNQPVGYCCLSLMNLHLHDCLIIAPCAKQRYSSWVIVYIPDHLEHPIKRYETFNEFRNELTDHLTASVSQGADRSMGVQTTQYQQLFAQFVAYKDRAYYYRRLTELVVDAPPQPFGSQALRSEWGRLLTAPFFSSGSSLGEPQPTVRVPIKAPEFNIQAIEIAGLWRAADLWVYRHASLRTRLFNDAQHQAVSTEAADKASSSRRAAHYLSIGMFGLNLVGMAVPPLGLVMAGVMAGQLLYEVFEGAVELSEGDREAGWAHVTDVVENLATLAAQAVALRFTVSPFIERLKAVTLPGGKIRLWKPDLAPYKAPVELDTGAKPDALGLYSHDGQLILHHEGDHYRVGQDPVTGQYRIQHPSRPGAYEPQLEHNHAGAWSHEIEQPLTWDKPTLMRRLGLEQRGLDSATLEQARMASGVEENVLRQTFVEHDPVPLLLDDTIQHFKAHQALTTFVEQLRSSDSAVYAQADLTLLLQIMRRRGMLPDAPLRVMDSHNRILWEETFAAAPKRVVVVRDNQLASGEWLNEVLFSLQGVDPTLRDIPGSAEESLAVRAGKLREHIANVVDTFKGSLVEERYQALNATNDPDVRLLMATYPRLPASMATELLRRLSVEQLHTFRDTGFLPQERIEQARWLEQETRVSRAYEGLHLDTLASIDSQRLALRTLETLPGWQRGTRVELRHYSAQGTLLDAIGSPDSTTTKALVLKDNGLFEAPMPRDFFGATWDLLSTAERQSLGFTDAQQLKTAIQQSPLPREPLRTVLLEHPVRKPTIDSTLRLLGGGGGSSRQAASDVDSDVDLVHEQVTDLFPLMDEEAVNAFVRTLGDDVEGGLKHWKAEFKTFTRELDAWVYASGPPRADGWDADFPGASDIAREIKSHWRLMSEGPLKLMMRGDLELPLLSVDFSHVEGLEIYGSGWTGKTDAFLTSFTHVKHLALIGCRLTELPSAIGEMRYLTSLNLTGNNLELTPPTSRMLSNLSALVTLDLRSNPLGAAPDVSGMPNLVELNLSNTQIEQWPSGLTALTGLRRVDLSENRLQEVPPQHLTPPPEQLEAIVRTNNVVMLEHNKFPADYWQQFDRYWETLTRTRPELLQGALDGAFDSGNPRLRVMQELYPDNSVQTSRKMIWALGERADAELAQREQEFKAFKRQLKAWNLSNERQSNERVGRNERLLEFNDRDRARQRIMSCWRAGNPLVLSNDATLIDVELDLSGLRLSSLPDLGANFIRPTSLKLNRLNLRTSPEGFLAHCQGVRWLDMSDNHLFELPPAVGNMNELARLSLQNNRIRLTAESAALLSSRATLSDLMLNDNPLGLTPDFSQMTDLRTLQMKNTGIDTWPAGLVERTNLLWVDLSQNSITTIPDSVIAPSDEQLAQTERVTRVTDIGENPLTEQTRQQVREHSRRLEEAGLMSEGLPNMLRLTADIAPNRVAPTAGAQDPFLRWAQGMSTQEASSKRPLWVALERAPRAAPFFDILERLEPAGAGHADLQRRVWEVIESITQDTAESETLRKELLDLAGEPGCCDLAAFSFSNLEVRTMAYKARLQATDQTQGVQLARLSRGLFRLHEVDKIASADIQRSEAIVNDPRVSVANKVPHTQRLAEEVEIRLAYRYGLKDRLQLPGQPQQVRHIKLGGVTASMLDTAYDTIKALDNSAQELQALLSRGFWQDYLTGKYAVQFDALRHPLHDQLADLRSRFESNAITEALYKHRSGELQLQLQIKDAALIETLTRQELLDHPLDMAEGVVSRAT</sequence>
<evidence type="ECO:0000256" key="5">
    <source>
        <dbReference type="ARBA" id="ARBA00023026"/>
    </source>
</evidence>
<dbReference type="PROSITE" id="PS52053">
    <property type="entry name" value="NEL"/>
    <property type="match status" value="1"/>
</dbReference>
<dbReference type="Proteomes" id="UP000563268">
    <property type="component" value="Unassembled WGS sequence"/>
</dbReference>
<proteinExistence type="inferred from homology"/>
<protein>
    <recommendedName>
        <fullName evidence="2">RING-type E3 ubiquitin transferase</fullName>
        <ecNumber evidence="2">2.3.2.27</ecNumber>
    </recommendedName>
</protein>
<keyword evidence="6" id="KW-0808">Transferase</keyword>
<evidence type="ECO:0000256" key="3">
    <source>
        <dbReference type="ARBA" id="ARBA00022614"/>
    </source>
</evidence>
<comment type="catalytic activity">
    <reaction evidence="1">
        <text>S-ubiquitinyl-[E2 ubiquitin-conjugating enzyme]-L-cysteine + [acceptor protein]-L-lysine = [E2 ubiquitin-conjugating enzyme]-L-cysteine + N(6)-ubiquitinyl-[acceptor protein]-L-lysine.</text>
        <dbReference type="EC" id="2.3.2.27"/>
    </reaction>
</comment>
<dbReference type="GO" id="GO:0016567">
    <property type="term" value="P:protein ubiquitination"/>
    <property type="evidence" value="ECO:0007669"/>
    <property type="project" value="InterPro"/>
</dbReference>
<dbReference type="InterPro" id="IPR046673">
    <property type="entry name" value="ToxA_N"/>
</dbReference>
<dbReference type="PANTHER" id="PTHR48051:SF1">
    <property type="entry name" value="RAS SUPPRESSOR PROTEIN 1"/>
    <property type="match status" value="1"/>
</dbReference>
<dbReference type="SUPFAM" id="SSF52058">
    <property type="entry name" value="L domain-like"/>
    <property type="match status" value="2"/>
</dbReference>
<dbReference type="Pfam" id="PF14496">
    <property type="entry name" value="NEL"/>
    <property type="match status" value="1"/>
</dbReference>
<dbReference type="InterPro" id="IPR029487">
    <property type="entry name" value="NEL_dom"/>
</dbReference>
<evidence type="ECO:0000256" key="6">
    <source>
        <dbReference type="PROSITE-ProRule" id="PRU01398"/>
    </source>
</evidence>
<evidence type="ECO:0000313" key="11">
    <source>
        <dbReference type="Proteomes" id="UP000590218"/>
    </source>
</evidence>
<feature type="active site" description="Glycyl thioester intermediate" evidence="6">
    <location>
        <position position="1777"/>
    </location>
</feature>
<dbReference type="InterPro" id="IPR050216">
    <property type="entry name" value="LRR_domain-containing"/>
</dbReference>
<evidence type="ECO:0000313" key="9">
    <source>
        <dbReference type="EMBL" id="NWE82563.1"/>
    </source>
</evidence>
<name>A0A7Y8FNS2_9PSED</name>
<dbReference type="RefSeq" id="WP_176991762.1">
    <property type="nucleotide sequence ID" value="NZ_JACARL010000055.1"/>
</dbReference>
<evidence type="ECO:0000313" key="10">
    <source>
        <dbReference type="Proteomes" id="UP000563268"/>
    </source>
</evidence>
<keyword evidence="6" id="KW-0832">Ubl conjugation</keyword>
<dbReference type="EMBL" id="JACARM010000038">
    <property type="protein sequence ID" value="NWE09639.1"/>
    <property type="molecule type" value="Genomic_DNA"/>
</dbReference>
<dbReference type="EC" id="2.3.2.27" evidence="2"/>
<keyword evidence="6" id="KW-1035">Host cytoplasm</keyword>
<comment type="PTM">
    <text evidence="6">Ubiquitinated in the presence of host E1 ubiquitin-activating enzyme, E2 ubiquitin-conjugating enzyme and ubiquitin.</text>
</comment>
<dbReference type="Proteomes" id="UP000590218">
    <property type="component" value="Unassembled WGS sequence"/>
</dbReference>
<keyword evidence="6" id="KW-0964">Secreted</keyword>
<dbReference type="GO" id="GO:0061630">
    <property type="term" value="F:ubiquitin protein ligase activity"/>
    <property type="evidence" value="ECO:0007669"/>
    <property type="project" value="UniProtKB-EC"/>
</dbReference>
<keyword evidence="6" id="KW-0833">Ubl conjugation pathway</keyword>
<dbReference type="GO" id="GO:0005737">
    <property type="term" value="C:cytoplasm"/>
    <property type="evidence" value="ECO:0007669"/>
    <property type="project" value="TreeGrafter"/>
</dbReference>
<keyword evidence="3" id="KW-0433">Leucine-rich repeat</keyword>
<dbReference type="Gene3D" id="1.20.58.360">
    <property type="entry name" value="Shigella T3SS effector IpaH defines"/>
    <property type="match status" value="1"/>
</dbReference>
<dbReference type="Gene3D" id="3.80.10.10">
    <property type="entry name" value="Ribonuclease Inhibitor"/>
    <property type="match status" value="2"/>
</dbReference>
<evidence type="ECO:0000256" key="2">
    <source>
        <dbReference type="ARBA" id="ARBA00012483"/>
    </source>
</evidence>
<dbReference type="InterPro" id="IPR003591">
    <property type="entry name" value="Leu-rich_rpt_typical-subtyp"/>
</dbReference>
<dbReference type="Pfam" id="PF20178">
    <property type="entry name" value="ToxA_N"/>
    <property type="match status" value="1"/>
</dbReference>
<evidence type="ECO:0000259" key="7">
    <source>
        <dbReference type="PROSITE" id="PS52053"/>
    </source>
</evidence>
<keyword evidence="5" id="KW-0843">Virulence</keyword>
<gene>
    <name evidence="8" type="ORF">HX788_21265</name>
    <name evidence="9" type="ORF">HX795_10685</name>
</gene>
<reference evidence="10 11" key="1">
    <citation type="submission" date="2020-04" db="EMBL/GenBank/DDBJ databases">
        <title>Molecular characterization of pseudomonads from Agaricus bisporus reveal novel blotch 2 pathogens in Western Europe.</title>
        <authorList>
            <person name="Taparia T."/>
            <person name="Krijger M."/>
            <person name="Haynes E."/>
            <person name="Elpinstone J.G."/>
            <person name="Noble R."/>
            <person name="Van Der Wolf J."/>
        </authorList>
    </citation>
    <scope>NUCLEOTIDE SEQUENCE [LARGE SCALE GENOMIC DNA]</scope>
    <source>
        <strain evidence="9 11">K6002</strain>
        <strain evidence="8 10">K7002</strain>
    </source>
</reference>
<dbReference type="SMART" id="SM00369">
    <property type="entry name" value="LRR_TYP"/>
    <property type="match status" value="6"/>
</dbReference>